<protein>
    <submittedName>
        <fullName evidence="3">Efflux transporter, RND family, MFP subunit</fullName>
    </submittedName>
</protein>
<dbReference type="EMBL" id="LCJR01000018">
    <property type="protein sequence ID" value="KKT81519.1"/>
    <property type="molecule type" value="Genomic_DNA"/>
</dbReference>
<dbReference type="Gene3D" id="2.40.420.20">
    <property type="match status" value="1"/>
</dbReference>
<organism evidence="3 4">
    <name type="scientific">Candidatus Yanofskybacteria bacterium GW2011_GWA2_44_9</name>
    <dbReference type="NCBI Taxonomy" id="1619025"/>
    <lineage>
        <taxon>Bacteria</taxon>
        <taxon>Candidatus Yanofskyibacteriota</taxon>
    </lineage>
</organism>
<dbReference type="PANTHER" id="PTHR30469:SF33">
    <property type="entry name" value="SLR1207 PROTEIN"/>
    <property type="match status" value="1"/>
</dbReference>
<keyword evidence="2" id="KW-1133">Transmembrane helix</keyword>
<keyword evidence="2" id="KW-0472">Membrane</keyword>
<evidence type="ECO:0000256" key="1">
    <source>
        <dbReference type="ARBA" id="ARBA00009477"/>
    </source>
</evidence>
<dbReference type="GO" id="GO:0015562">
    <property type="term" value="F:efflux transmembrane transporter activity"/>
    <property type="evidence" value="ECO:0007669"/>
    <property type="project" value="TreeGrafter"/>
</dbReference>
<dbReference type="Gene3D" id="2.40.30.170">
    <property type="match status" value="1"/>
</dbReference>
<accession>A0A0G1NBE7</accession>
<keyword evidence="2" id="KW-0812">Transmembrane</keyword>
<dbReference type="PANTHER" id="PTHR30469">
    <property type="entry name" value="MULTIDRUG RESISTANCE PROTEIN MDTA"/>
    <property type="match status" value="1"/>
</dbReference>
<comment type="caution">
    <text evidence="3">The sequence shown here is derived from an EMBL/GenBank/DDBJ whole genome shotgun (WGS) entry which is preliminary data.</text>
</comment>
<dbReference type="SUPFAM" id="SSF111369">
    <property type="entry name" value="HlyD-like secretion proteins"/>
    <property type="match status" value="2"/>
</dbReference>
<name>A0A0G1NBE7_9BACT</name>
<sequence length="554" mass="60418">MYGRGREAPTLWSGPRLTDAGVEGLSSLNKELDITPIKKWYKKKKWWAVSGATVLVIVVTFLLIGDEKPVYETILVKRDVLLQEVSVTGKIRPAQSVDLQFETAGRIAAINYKVGDKVNSGAVVASLENQDLQAAVTSAKADLDETIRHFNSLSDPSVSSSLRVELTNAESNLDQVRKKAEGDLLSKYSGAFSDMREAMTQIDTSSAVLEYIRKTHLEGKDWDIRVKQYQSEVDYRVGEVRSVFPQIDQSGVTISPALYGQIDLALPALLNGCQSLRSAFTYLQEQMQSNPYMISSSTDRASVNTEATSISSDLSAIYTAIQEIIDQRILNNKNIADADAKLATAKAAFPTNEDILQKEAALLSAQSQLRKSLVIAPFAGTIGKIDVERGQTVTSSVVIVSLVSTARYQIEANITEIDIGKVRSGDSAVLTLDAYGTQTVFNARVSTIDTAATIVDGVTTYKTIFNFEGDIDPNIRPNMTANIDIETAKKEDVIAIPQRAVISRNGSKIVRIYHGVGTAPEERFVQVGISGKDGYVEILSGLSEGERVITFINE</sequence>
<dbReference type="Proteomes" id="UP000034032">
    <property type="component" value="Unassembled WGS sequence"/>
</dbReference>
<dbReference type="AlphaFoldDB" id="A0A0G1NBE7"/>
<dbReference type="PATRIC" id="fig|1619025.3.peg.688"/>
<evidence type="ECO:0000313" key="4">
    <source>
        <dbReference type="Proteomes" id="UP000034032"/>
    </source>
</evidence>
<dbReference type="InterPro" id="IPR006143">
    <property type="entry name" value="RND_pump_MFP"/>
</dbReference>
<evidence type="ECO:0000256" key="2">
    <source>
        <dbReference type="SAM" id="Phobius"/>
    </source>
</evidence>
<dbReference type="Gene3D" id="2.40.50.100">
    <property type="match status" value="1"/>
</dbReference>
<reference evidence="3 4" key="1">
    <citation type="journal article" date="2015" name="Nature">
        <title>rRNA introns, odd ribosomes, and small enigmatic genomes across a large radiation of phyla.</title>
        <authorList>
            <person name="Brown C.T."/>
            <person name="Hug L.A."/>
            <person name="Thomas B.C."/>
            <person name="Sharon I."/>
            <person name="Castelle C.J."/>
            <person name="Singh A."/>
            <person name="Wilkins M.J."/>
            <person name="Williams K.H."/>
            <person name="Banfield J.F."/>
        </authorList>
    </citation>
    <scope>NUCLEOTIDE SEQUENCE [LARGE SCALE GENOMIC DNA]</scope>
</reference>
<dbReference type="Gene3D" id="1.10.287.470">
    <property type="entry name" value="Helix hairpin bin"/>
    <property type="match status" value="1"/>
</dbReference>
<gene>
    <name evidence="3" type="ORF">UW79_C0018G0008</name>
</gene>
<dbReference type="NCBIfam" id="TIGR01730">
    <property type="entry name" value="RND_mfp"/>
    <property type="match status" value="1"/>
</dbReference>
<dbReference type="GO" id="GO:1990281">
    <property type="term" value="C:efflux pump complex"/>
    <property type="evidence" value="ECO:0007669"/>
    <property type="project" value="TreeGrafter"/>
</dbReference>
<feature type="transmembrane region" description="Helical" evidence="2">
    <location>
        <begin position="46"/>
        <end position="65"/>
    </location>
</feature>
<evidence type="ECO:0000313" key="3">
    <source>
        <dbReference type="EMBL" id="KKT81519.1"/>
    </source>
</evidence>
<proteinExistence type="inferred from homology"/>
<comment type="similarity">
    <text evidence="1">Belongs to the membrane fusion protein (MFP) (TC 8.A.1) family.</text>
</comment>